<protein>
    <submittedName>
        <fullName evidence="1">Uncharacterized protein</fullName>
    </submittedName>
</protein>
<reference evidence="1 2" key="1">
    <citation type="journal article" date="2021" name="Curr. Microbiol.">
        <title>Complete Genome Sequence of a Novel Bacteriophage RpY1 Infecting Ralstonia solanacearum Strains.</title>
        <authorList>
            <person name="Lee S.Y."/>
            <person name="Thapa Magar R."/>
            <person name="Kim H.J."/>
            <person name="Choi K."/>
            <person name="Lee S.W."/>
        </authorList>
    </citation>
    <scope>NUCLEOTIDE SEQUENCE [LARGE SCALE GENOMIC DNA]</scope>
</reference>
<dbReference type="EMBL" id="OK318991">
    <property type="protein sequence ID" value="UCR90913.1"/>
    <property type="molecule type" value="Genomic_DNA"/>
</dbReference>
<evidence type="ECO:0000313" key="1">
    <source>
        <dbReference type="EMBL" id="UCR90913.1"/>
    </source>
</evidence>
<evidence type="ECO:0000313" key="2">
    <source>
        <dbReference type="Proteomes" id="UP000827525"/>
    </source>
</evidence>
<name>A0AC61TNL6_9CAUD</name>
<proteinExistence type="predicted"/>
<dbReference type="Proteomes" id="UP000827525">
    <property type="component" value="Segment"/>
</dbReference>
<organism evidence="1 2">
    <name type="scientific">Ralstonia phage RpY2</name>
    <dbReference type="NCBI Taxonomy" id="2880950"/>
    <lineage>
        <taxon>Viruses</taxon>
        <taxon>Duplodnaviria</taxon>
        <taxon>Heunggongvirae</taxon>
        <taxon>Uroviricota</taxon>
        <taxon>Caudoviricetes</taxon>
        <taxon>Autographivirales</taxon>
        <taxon>Autotranscriptaviridae</taxon>
        <taxon>Serkorvirus</taxon>
        <taxon>Serkorvirus RpY2</taxon>
    </lineage>
</organism>
<accession>A0AC61TNL6</accession>
<sequence>MRQSAIDTSLAPELNARNEASSTYPFEVAYVGEYWRVQDNRTGGLSSTRHQLYKSAEDEARELKAKQQADNAAKVLAQAEASPAPVAETEATQPAAEPAKPTRRRKAKAEASDSVGESAESAEATAE</sequence>
<keyword evidence="2" id="KW-1185">Reference proteome</keyword>